<dbReference type="SUPFAM" id="SSF103088">
    <property type="entry name" value="OmpA-like"/>
    <property type="match status" value="1"/>
</dbReference>
<evidence type="ECO:0000259" key="8">
    <source>
        <dbReference type="PROSITE" id="PS51123"/>
    </source>
</evidence>
<keyword evidence="10" id="KW-1185">Reference proteome</keyword>
<evidence type="ECO:0000256" key="6">
    <source>
        <dbReference type="ARBA" id="ARBA00023136"/>
    </source>
</evidence>
<dbReference type="PANTHER" id="PTHR30329">
    <property type="entry name" value="STATOR ELEMENT OF FLAGELLAR MOTOR COMPLEX"/>
    <property type="match status" value="1"/>
</dbReference>
<dbReference type="NCBIfam" id="NF005831">
    <property type="entry name" value="PRK07734.1"/>
    <property type="match status" value="1"/>
</dbReference>
<keyword evidence="9" id="KW-0969">Cilium</keyword>
<keyword evidence="9" id="KW-0282">Flagellum</keyword>
<dbReference type="Proteomes" id="UP000288623">
    <property type="component" value="Unassembled WGS sequence"/>
</dbReference>
<proteinExistence type="inferred from homology"/>
<gene>
    <name evidence="9" type="ORF">QI30_01410</name>
</gene>
<comment type="similarity">
    <text evidence="2">Belongs to the MotB family.</text>
</comment>
<dbReference type="AlphaFoldDB" id="A0A433RYD2"/>
<keyword evidence="4" id="KW-0812">Transmembrane</keyword>
<evidence type="ECO:0000256" key="7">
    <source>
        <dbReference type="PROSITE-ProRule" id="PRU00473"/>
    </source>
</evidence>
<dbReference type="GO" id="GO:0005886">
    <property type="term" value="C:plasma membrane"/>
    <property type="evidence" value="ECO:0007669"/>
    <property type="project" value="UniProtKB-SubCell"/>
</dbReference>
<protein>
    <submittedName>
        <fullName evidence="9">Flagellar motor protein MotB</fullName>
    </submittedName>
</protein>
<dbReference type="InterPro" id="IPR036737">
    <property type="entry name" value="OmpA-like_sf"/>
</dbReference>
<dbReference type="PROSITE" id="PS51123">
    <property type="entry name" value="OMPA_2"/>
    <property type="match status" value="1"/>
</dbReference>
<evidence type="ECO:0000256" key="3">
    <source>
        <dbReference type="ARBA" id="ARBA00022475"/>
    </source>
</evidence>
<dbReference type="RefSeq" id="WP_126989169.1">
    <property type="nucleotide sequence ID" value="NZ_JTFC01000006.1"/>
</dbReference>
<feature type="domain" description="OmpA-like" evidence="8">
    <location>
        <begin position="121"/>
        <end position="244"/>
    </location>
</feature>
<reference evidence="9 10" key="1">
    <citation type="submission" date="2014-11" db="EMBL/GenBank/DDBJ databases">
        <title>Genome sequence and analysis of novel Kurthia sp.</title>
        <authorList>
            <person name="Lawson J.N."/>
            <person name="Gonzalez J.E."/>
            <person name="Rinauldi L."/>
            <person name="Xuan Z."/>
            <person name="Firman A."/>
            <person name="Shaddox L."/>
            <person name="Trudeau A."/>
            <person name="Shah S."/>
            <person name="Reiman D."/>
        </authorList>
    </citation>
    <scope>NUCLEOTIDE SEQUENCE [LARGE SCALE GENOMIC DNA]</scope>
    <source>
        <strain evidence="9 10">3B1D</strain>
    </source>
</reference>
<dbReference type="OrthoDB" id="9815217at2"/>
<sequence>MAKKTKKKKEEEEIPEAWLLPYSDLLTLLLALFIVLFAMSSVDAQKMAALSQVFNEVFDGGQGVMDNPSPTEPMTTKTTEVTEQVQAYMKDQAELSNIQDDVENYIAVNELENQFSTEMTDDGLLITIRDSVLFESGAAEIGDKNLKVAKDLSKLLIFDKQRPVMVTGYTDNIPAQGGKYDSNWELSVMRAVNFLSVLINTNDKLDPKYFSAKGYGENNPIASNKTEAGREKNRRVEVLIQPLVEKDGTKKEVNIEADATK</sequence>
<evidence type="ECO:0000256" key="1">
    <source>
        <dbReference type="ARBA" id="ARBA00004162"/>
    </source>
</evidence>
<name>A0A433RYD2_9BACL</name>
<dbReference type="InterPro" id="IPR025713">
    <property type="entry name" value="MotB-like_N_dom"/>
</dbReference>
<dbReference type="Gene3D" id="3.30.1330.60">
    <property type="entry name" value="OmpA-like domain"/>
    <property type="match status" value="1"/>
</dbReference>
<dbReference type="Pfam" id="PF00691">
    <property type="entry name" value="OmpA"/>
    <property type="match status" value="1"/>
</dbReference>
<organism evidence="9 10">
    <name type="scientific">Candidatus Kurthia intestinigallinarum</name>
    <dbReference type="NCBI Taxonomy" id="1562256"/>
    <lineage>
        <taxon>Bacteria</taxon>
        <taxon>Bacillati</taxon>
        <taxon>Bacillota</taxon>
        <taxon>Bacilli</taxon>
        <taxon>Bacillales</taxon>
        <taxon>Caryophanaceae</taxon>
        <taxon>Kurthia</taxon>
    </lineage>
</organism>
<dbReference type="InterPro" id="IPR050330">
    <property type="entry name" value="Bact_OuterMem_StrucFunc"/>
</dbReference>
<dbReference type="CDD" id="cd07185">
    <property type="entry name" value="OmpA_C-like"/>
    <property type="match status" value="1"/>
</dbReference>
<comment type="caution">
    <text evidence="9">The sequence shown here is derived from an EMBL/GenBank/DDBJ whole genome shotgun (WGS) entry which is preliminary data.</text>
</comment>
<dbReference type="Pfam" id="PF13677">
    <property type="entry name" value="MotB_plug"/>
    <property type="match status" value="1"/>
</dbReference>
<keyword evidence="3" id="KW-1003">Cell membrane</keyword>
<dbReference type="EMBL" id="JTFC01000006">
    <property type="protein sequence ID" value="RUS58267.1"/>
    <property type="molecule type" value="Genomic_DNA"/>
</dbReference>
<evidence type="ECO:0000256" key="2">
    <source>
        <dbReference type="ARBA" id="ARBA00008914"/>
    </source>
</evidence>
<dbReference type="InterPro" id="IPR006665">
    <property type="entry name" value="OmpA-like"/>
</dbReference>
<evidence type="ECO:0000256" key="5">
    <source>
        <dbReference type="ARBA" id="ARBA00022989"/>
    </source>
</evidence>
<keyword evidence="5" id="KW-1133">Transmembrane helix</keyword>
<dbReference type="PANTHER" id="PTHR30329:SF21">
    <property type="entry name" value="LIPOPROTEIN YIAD-RELATED"/>
    <property type="match status" value="1"/>
</dbReference>
<accession>A0A433RYD2</accession>
<evidence type="ECO:0000313" key="10">
    <source>
        <dbReference type="Proteomes" id="UP000288623"/>
    </source>
</evidence>
<evidence type="ECO:0000256" key="4">
    <source>
        <dbReference type="ARBA" id="ARBA00022692"/>
    </source>
</evidence>
<comment type="subcellular location">
    <subcellularLocation>
        <location evidence="1">Cell membrane</location>
        <topology evidence="1">Single-pass membrane protein</topology>
    </subcellularLocation>
</comment>
<keyword evidence="9" id="KW-0966">Cell projection</keyword>
<keyword evidence="6 7" id="KW-0472">Membrane</keyword>
<evidence type="ECO:0000313" key="9">
    <source>
        <dbReference type="EMBL" id="RUS58267.1"/>
    </source>
</evidence>